<evidence type="ECO:0000313" key="14">
    <source>
        <dbReference type="EMBL" id="CBY35564.1"/>
    </source>
</evidence>
<evidence type="ECO:0000256" key="9">
    <source>
        <dbReference type="ARBA" id="ARBA00038491"/>
    </source>
</evidence>
<evidence type="ECO:0000256" key="5">
    <source>
        <dbReference type="ARBA" id="ARBA00022490"/>
    </source>
</evidence>
<comment type="similarity">
    <text evidence="9">Belongs to the DNA polymerase type-B-like family. GLD2 subfamily.</text>
</comment>
<organism evidence="13">
    <name type="scientific">Oikopleura dioica</name>
    <name type="common">Tunicate</name>
    <dbReference type="NCBI Taxonomy" id="34765"/>
    <lineage>
        <taxon>Eukaryota</taxon>
        <taxon>Metazoa</taxon>
        <taxon>Chordata</taxon>
        <taxon>Tunicata</taxon>
        <taxon>Appendicularia</taxon>
        <taxon>Copelata</taxon>
        <taxon>Oikopleuridae</taxon>
        <taxon>Oikopleura</taxon>
    </lineage>
</organism>
<evidence type="ECO:0000259" key="12">
    <source>
        <dbReference type="Pfam" id="PF22600"/>
    </source>
</evidence>
<dbReference type="PANTHER" id="PTHR12271:SF40">
    <property type="entry name" value="POLY(A) RNA POLYMERASE GLD2"/>
    <property type="match status" value="1"/>
</dbReference>
<dbReference type="SUPFAM" id="SSF81301">
    <property type="entry name" value="Nucleotidyltransferase"/>
    <property type="match status" value="1"/>
</dbReference>
<dbReference type="GO" id="GO:1990817">
    <property type="term" value="F:poly(A) RNA polymerase activity"/>
    <property type="evidence" value="ECO:0007669"/>
    <property type="project" value="UniProtKB-EC"/>
</dbReference>
<feature type="region of interest" description="Disordered" evidence="10">
    <location>
        <begin position="530"/>
        <end position="565"/>
    </location>
</feature>
<evidence type="ECO:0000313" key="15">
    <source>
        <dbReference type="Proteomes" id="UP000001307"/>
    </source>
</evidence>
<dbReference type="GO" id="GO:0046872">
    <property type="term" value="F:metal ion binding"/>
    <property type="evidence" value="ECO:0007669"/>
    <property type="project" value="UniProtKB-KW"/>
</dbReference>
<feature type="compositionally biased region" description="Basic and acidic residues" evidence="10">
    <location>
        <begin position="458"/>
        <end position="478"/>
    </location>
</feature>
<gene>
    <name evidence="13" type="ORF">GSOID_T00011290001</name>
    <name evidence="14" type="ORF">GSOID_T00027387001</name>
</gene>
<evidence type="ECO:0000259" key="11">
    <source>
        <dbReference type="Pfam" id="PF03828"/>
    </source>
</evidence>
<comment type="cofactor">
    <cofactor evidence="2">
        <name>Mg(2+)</name>
        <dbReference type="ChEBI" id="CHEBI:18420"/>
    </cofactor>
</comment>
<feature type="compositionally biased region" description="Basic and acidic residues" evidence="10">
    <location>
        <begin position="432"/>
        <end position="442"/>
    </location>
</feature>
<feature type="region of interest" description="Disordered" evidence="10">
    <location>
        <begin position="592"/>
        <end position="622"/>
    </location>
</feature>
<evidence type="ECO:0000256" key="8">
    <source>
        <dbReference type="ARBA" id="ARBA00022842"/>
    </source>
</evidence>
<dbReference type="Gene3D" id="3.30.460.10">
    <property type="entry name" value="Beta Polymerase, domain 2"/>
    <property type="match status" value="1"/>
</dbReference>
<feature type="domain" description="Poly(A) RNA polymerase mitochondrial-like central palm" evidence="12">
    <location>
        <begin position="41"/>
        <end position="170"/>
    </location>
</feature>
<dbReference type="InterPro" id="IPR002058">
    <property type="entry name" value="PAP_assoc"/>
</dbReference>
<keyword evidence="5" id="KW-0963">Cytoplasm</keyword>
<dbReference type="EMBL" id="FN653018">
    <property type="protein sequence ID" value="CBY21763.1"/>
    <property type="molecule type" value="Genomic_DNA"/>
</dbReference>
<evidence type="ECO:0000256" key="4">
    <source>
        <dbReference type="ARBA" id="ARBA00012388"/>
    </source>
</evidence>
<dbReference type="Proteomes" id="UP000011014">
    <property type="component" value="Unassembled WGS sequence"/>
</dbReference>
<feature type="domain" description="PAP-associated" evidence="11">
    <location>
        <begin position="264"/>
        <end position="322"/>
    </location>
</feature>
<accession>E4WWM1</accession>
<dbReference type="InterPro" id="IPR054708">
    <property type="entry name" value="MTPAP-like_central"/>
</dbReference>
<dbReference type="GO" id="GO:0031123">
    <property type="term" value="P:RNA 3'-end processing"/>
    <property type="evidence" value="ECO:0007669"/>
    <property type="project" value="TreeGrafter"/>
</dbReference>
<evidence type="ECO:0000256" key="1">
    <source>
        <dbReference type="ARBA" id="ARBA00001936"/>
    </source>
</evidence>
<dbReference type="PANTHER" id="PTHR12271">
    <property type="entry name" value="POLY A POLYMERASE CID PAP -RELATED"/>
    <property type="match status" value="1"/>
</dbReference>
<keyword evidence="15" id="KW-1185">Reference proteome</keyword>
<dbReference type="AlphaFoldDB" id="E4WWM1"/>
<evidence type="ECO:0000256" key="3">
    <source>
        <dbReference type="ARBA" id="ARBA00004496"/>
    </source>
</evidence>
<dbReference type="CDD" id="cd05402">
    <property type="entry name" value="NT_PAP_TUTase"/>
    <property type="match status" value="1"/>
</dbReference>
<evidence type="ECO:0000256" key="6">
    <source>
        <dbReference type="ARBA" id="ARBA00022679"/>
    </source>
</evidence>
<dbReference type="Gene3D" id="1.10.1410.10">
    <property type="match status" value="1"/>
</dbReference>
<keyword evidence="7" id="KW-0479">Metal-binding</keyword>
<evidence type="ECO:0000256" key="7">
    <source>
        <dbReference type="ARBA" id="ARBA00022723"/>
    </source>
</evidence>
<evidence type="ECO:0000256" key="2">
    <source>
        <dbReference type="ARBA" id="ARBA00001946"/>
    </source>
</evidence>
<dbReference type="Pfam" id="PF22600">
    <property type="entry name" value="MTPAP-like_central"/>
    <property type="match status" value="1"/>
</dbReference>
<evidence type="ECO:0000313" key="13">
    <source>
        <dbReference type="EMBL" id="CBY21763.1"/>
    </source>
</evidence>
<name>E4WWM1_OIKDI</name>
<dbReference type="EMBL" id="FN654646">
    <property type="protein sequence ID" value="CBY35564.1"/>
    <property type="molecule type" value="Genomic_DNA"/>
</dbReference>
<dbReference type="SUPFAM" id="SSF81631">
    <property type="entry name" value="PAP/OAS1 substrate-binding domain"/>
    <property type="match status" value="1"/>
</dbReference>
<sequence>MIMPSRANRKRKARDVRHLNEPQFVAPAGMCPLTAYVNFNHEMHRQTTADYNKKDELRCWVEDCLHQAGYDEYSCYMVGSTSNGFGTKNSDVDICLVIDHNTEIVNKTESMRALKACRKAMRQVGRFQDFSELIPAKVPILRLNLRGVQIDINCNNLTGLRNTWLLNAYSASGNQINDPRVKPLAMFIKKICKKLTINNASEGTLTSYSINLMLINYLQTRSPPILPVLQVLDEEINISEGLENLPRRIRQVPEKWEIKNTATVGQLAFGFFDYYNQFDFNQVISTRLGQPVKASDGRLMFPDNQLFTDKKMRIEEPFDGTNTARAVYKPESFPKIKFAIQTAQQLLERCLNGGEEIQELISELYLDKQELEKYLDYHYAGGIGLNFTGVRFGRRSKAPRRSAEHIFILSSSDSSEDEEQGQNSSTKRPSKKKEATKNREEQTVEVAEDQGSCPATKARCEESNGHAGEVARDHKGSVSDEGVGTFTGDTLTVESDEEDNEFEIVEDASTSSVLDEKKQKMQKILKILKQKAEDMSSDEFSSDEEQKKESSKTADSSESDDCVITSVIDWPVDHARYEKKIKTAEEIECIVLDSDEDIEKPSTSGIQLKSSSKLSLPPPKSS</sequence>
<dbReference type="Proteomes" id="UP000001307">
    <property type="component" value="Unassembled WGS sequence"/>
</dbReference>
<dbReference type="EC" id="2.7.7.19" evidence="4"/>
<keyword evidence="8" id="KW-0460">Magnesium</keyword>
<feature type="region of interest" description="Disordered" evidence="10">
    <location>
        <begin position="406"/>
        <end position="518"/>
    </location>
</feature>
<protein>
    <recommendedName>
        <fullName evidence="4">polynucleotide adenylyltransferase</fullName>
        <ecNumber evidence="4">2.7.7.19</ecNumber>
    </recommendedName>
</protein>
<feature type="compositionally biased region" description="Acidic residues" evidence="10">
    <location>
        <begin position="494"/>
        <end position="506"/>
    </location>
</feature>
<proteinExistence type="inferred from homology"/>
<dbReference type="GO" id="GO:0005737">
    <property type="term" value="C:cytoplasm"/>
    <property type="evidence" value="ECO:0007669"/>
    <property type="project" value="UniProtKB-SubCell"/>
</dbReference>
<dbReference type="InterPro" id="IPR043519">
    <property type="entry name" value="NT_sf"/>
</dbReference>
<comment type="cofactor">
    <cofactor evidence="1">
        <name>Mn(2+)</name>
        <dbReference type="ChEBI" id="CHEBI:29035"/>
    </cofactor>
</comment>
<keyword evidence="6" id="KW-0808">Transferase</keyword>
<comment type="subcellular location">
    <subcellularLocation>
        <location evidence="3">Cytoplasm</location>
    </subcellularLocation>
</comment>
<dbReference type="InParanoid" id="E4WWM1"/>
<reference evidence="13" key="1">
    <citation type="journal article" date="2010" name="Science">
        <title>Plasticity of animal genome architecture unmasked by rapid evolution of a pelagic tunicate.</title>
        <authorList>
            <person name="Denoeud F."/>
            <person name="Henriet S."/>
            <person name="Mungpakdee S."/>
            <person name="Aury J.M."/>
            <person name="Da Silva C."/>
            <person name="Brinkmann H."/>
            <person name="Mikhaleva J."/>
            <person name="Olsen L.C."/>
            <person name="Jubin C."/>
            <person name="Canestro C."/>
            <person name="Bouquet J.M."/>
            <person name="Danks G."/>
            <person name="Poulain J."/>
            <person name="Campsteijn C."/>
            <person name="Adamski M."/>
            <person name="Cross I."/>
            <person name="Yadetie F."/>
            <person name="Muffato M."/>
            <person name="Louis A."/>
            <person name="Butcher S."/>
            <person name="Tsagkogeorga G."/>
            <person name="Konrad A."/>
            <person name="Singh S."/>
            <person name="Jensen M.F."/>
            <person name="Cong E.H."/>
            <person name="Eikeseth-Otteraa H."/>
            <person name="Noel B."/>
            <person name="Anthouard V."/>
            <person name="Porcel B.M."/>
            <person name="Kachouri-Lafond R."/>
            <person name="Nishino A."/>
            <person name="Ugolini M."/>
            <person name="Chourrout P."/>
            <person name="Nishida H."/>
            <person name="Aasland R."/>
            <person name="Huzurbazar S."/>
            <person name="Westhof E."/>
            <person name="Delsuc F."/>
            <person name="Lehrach H."/>
            <person name="Reinhardt R."/>
            <person name="Weissenbach J."/>
            <person name="Roy S.W."/>
            <person name="Artiguenave F."/>
            <person name="Postlethwait J.H."/>
            <person name="Manak J.R."/>
            <person name="Thompson E.M."/>
            <person name="Jaillon O."/>
            <person name="Du Pasquier L."/>
            <person name="Boudinot P."/>
            <person name="Liberles D.A."/>
            <person name="Volff J.N."/>
            <person name="Philippe H."/>
            <person name="Lenhard B."/>
            <person name="Roest Crollius H."/>
            <person name="Wincker P."/>
            <person name="Chourrout D."/>
        </authorList>
    </citation>
    <scope>NUCLEOTIDE SEQUENCE [LARGE SCALE GENOMIC DNA]</scope>
</reference>
<dbReference type="OrthoDB" id="2274644at2759"/>
<dbReference type="Pfam" id="PF03828">
    <property type="entry name" value="PAP_assoc"/>
    <property type="match status" value="1"/>
</dbReference>
<evidence type="ECO:0000256" key="10">
    <source>
        <dbReference type="SAM" id="MobiDB-lite"/>
    </source>
</evidence>